<evidence type="ECO:0000256" key="3">
    <source>
        <dbReference type="SAM" id="Phobius"/>
    </source>
</evidence>
<dbReference type="PANTHER" id="PTHR37813">
    <property type="entry name" value="FELS-2 PROPHAGE PROTEIN"/>
    <property type="match status" value="1"/>
</dbReference>
<feature type="transmembrane region" description="Helical" evidence="3">
    <location>
        <begin position="575"/>
        <end position="594"/>
    </location>
</feature>
<dbReference type="Pfam" id="PF10145">
    <property type="entry name" value="PhageMin_Tail"/>
    <property type="match status" value="1"/>
</dbReference>
<evidence type="ECO:0000313" key="5">
    <source>
        <dbReference type="EMBL" id="MDZ5456988.1"/>
    </source>
</evidence>
<feature type="domain" description="Phage tail tape measure protein" evidence="4">
    <location>
        <begin position="245"/>
        <end position="447"/>
    </location>
</feature>
<evidence type="ECO:0000313" key="6">
    <source>
        <dbReference type="Proteomes" id="UP001293718"/>
    </source>
</evidence>
<dbReference type="NCBIfam" id="TIGR01760">
    <property type="entry name" value="tape_meas_TP901"/>
    <property type="match status" value="1"/>
</dbReference>
<keyword evidence="6" id="KW-1185">Reference proteome</keyword>
<dbReference type="InterPro" id="IPR010090">
    <property type="entry name" value="Phage_tape_meas"/>
</dbReference>
<keyword evidence="2" id="KW-0175">Coiled coil</keyword>
<evidence type="ECO:0000256" key="1">
    <source>
        <dbReference type="ARBA" id="ARBA00022612"/>
    </source>
</evidence>
<keyword evidence="3" id="KW-1133">Transmembrane helix</keyword>
<dbReference type="EMBL" id="JAXOJX010000013">
    <property type="protein sequence ID" value="MDZ5456988.1"/>
    <property type="molecule type" value="Genomic_DNA"/>
</dbReference>
<organism evidence="5 6">
    <name type="scientific">Azohydromonas lata</name>
    <dbReference type="NCBI Taxonomy" id="45677"/>
    <lineage>
        <taxon>Bacteria</taxon>
        <taxon>Pseudomonadati</taxon>
        <taxon>Pseudomonadota</taxon>
        <taxon>Betaproteobacteria</taxon>
        <taxon>Burkholderiales</taxon>
        <taxon>Sphaerotilaceae</taxon>
        <taxon>Azohydromonas</taxon>
    </lineage>
</organism>
<proteinExistence type="predicted"/>
<protein>
    <submittedName>
        <fullName evidence="5">Phage tail tape measure protein</fullName>
    </submittedName>
</protein>
<accession>A0ABU5ICY8</accession>
<feature type="coiled-coil region" evidence="2">
    <location>
        <begin position="30"/>
        <end position="119"/>
    </location>
</feature>
<keyword evidence="3" id="KW-0812">Transmembrane</keyword>
<name>A0ABU5ICY8_9BURK</name>
<dbReference type="RefSeq" id="WP_322465417.1">
    <property type="nucleotide sequence ID" value="NZ_JAXOJX010000013.1"/>
</dbReference>
<evidence type="ECO:0000256" key="2">
    <source>
        <dbReference type="SAM" id="Coils"/>
    </source>
</evidence>
<dbReference type="PANTHER" id="PTHR37813:SF1">
    <property type="entry name" value="FELS-2 PROPHAGE PROTEIN"/>
    <property type="match status" value="1"/>
</dbReference>
<keyword evidence="1" id="KW-1188">Viral release from host cell</keyword>
<sequence length="811" mass="85592">MASARDLRLQVILQAIDKVTAPLRGISTHSTEAAKALKAARDQLKELNAQQAAVQRFRELQTALKASQEQARAVRARIEELRNAQTADAAAAQAQARELAAAEKVLRSLTRATEQQTAQLKPMREQLQRMGIRNVAADEQRLQDAIQATTGTIYRQRAALDALAATQKRLAAARATYDKSQRLAGNLAGAGAATGAAGAAVGLPVAKAVTDYSSFEDAMLGVARQVQGARDDSGRLTEVYAAIKQQVHELGREIPLATNDIAAMVTAGARMEVPTEALKGYTRTAAMMAIAFDAVPDEIAEAMGKVGKNFKIPVTDIGSLADSINYLDDNAISKGADIINVLNRISGVVSTVKMSAADAAALGSTLLTLGDTRETAATAINAITQKFAAAEKGSKKFQAAMKEIGLSSKAVQKGMQVDAMATFNQVVNAVRKLPQDKRIGVMVELVGLEHSDTLAKLVDKPEELQRQRDLANAPKAQGSMSKEFAARQDTLSARWQMARNRTFELTTALGESLRPALINVMGTLGPIIERTSAWVREHPVLVGWIMKGAAALSLLLIVMGAITMALAAFIGPFAVIRYGLALFGIQATGTVGVIGRLGTAVRFIAGAFMNLTPWGRVITLLSIGATLLFSNWDNIVSWMSGLPAKFATIGAQLAQGLVHGLTSGWSWVRDGITGLADSAVGWFKEKLGIRSPSRVFALAGGEISAGAAQGIVQRQNLVRRAALGMAAAATAALPLGAAAGEQPPINVDRRPPLQAAAGGGAAVTGGGNTYHFTINAQPGQDPEAIARAVEAALNRRDRAAAARRRSSLYDD</sequence>
<keyword evidence="3" id="KW-0472">Membrane</keyword>
<gene>
    <name evidence="5" type="ORF">SM757_10450</name>
</gene>
<dbReference type="Proteomes" id="UP001293718">
    <property type="component" value="Unassembled WGS sequence"/>
</dbReference>
<comment type="caution">
    <text evidence="5">The sequence shown here is derived from an EMBL/GenBank/DDBJ whole genome shotgun (WGS) entry which is preliminary data.</text>
</comment>
<evidence type="ECO:0000259" key="4">
    <source>
        <dbReference type="Pfam" id="PF10145"/>
    </source>
</evidence>
<feature type="transmembrane region" description="Helical" evidence="3">
    <location>
        <begin position="544"/>
        <end position="568"/>
    </location>
</feature>
<reference evidence="5 6" key="1">
    <citation type="submission" date="2023-11" db="EMBL/GenBank/DDBJ databases">
        <title>Draft genome of Azohydromonas lata strain H1 (DSM1123), a polyhydroxyalkanoate producer.</title>
        <authorList>
            <person name="Traversa D."/>
            <person name="D'Addabbo P."/>
            <person name="Pazzani C."/>
            <person name="Manzari C."/>
            <person name="Chiara M."/>
            <person name="Scrascia M."/>
        </authorList>
    </citation>
    <scope>NUCLEOTIDE SEQUENCE [LARGE SCALE GENOMIC DNA]</scope>
    <source>
        <strain evidence="5 6">H1</strain>
    </source>
</reference>